<evidence type="ECO:0000313" key="9">
    <source>
        <dbReference type="Proteomes" id="UP001642484"/>
    </source>
</evidence>
<feature type="transmembrane region" description="Helical" evidence="6">
    <location>
        <begin position="564"/>
        <end position="590"/>
    </location>
</feature>
<feature type="transmembrane region" description="Helical" evidence="6">
    <location>
        <begin position="532"/>
        <end position="552"/>
    </location>
</feature>
<evidence type="ECO:0000256" key="5">
    <source>
        <dbReference type="SAM" id="MobiDB-lite"/>
    </source>
</evidence>
<feature type="transmembrane region" description="Helical" evidence="6">
    <location>
        <begin position="747"/>
        <end position="765"/>
    </location>
</feature>
<keyword evidence="6" id="KW-1133">Transmembrane helix</keyword>
<dbReference type="InterPro" id="IPR043745">
    <property type="entry name" value="DUF5690"/>
</dbReference>
<dbReference type="SUPFAM" id="SSF52540">
    <property type="entry name" value="P-loop containing nucleoside triphosphate hydrolases"/>
    <property type="match status" value="1"/>
</dbReference>
<dbReference type="InterPro" id="IPR041679">
    <property type="entry name" value="DNA2/NAM7-like_C"/>
</dbReference>
<dbReference type="EMBL" id="CAXAMN010000669">
    <property type="protein sequence ID" value="CAK8990001.1"/>
    <property type="molecule type" value="Genomic_DNA"/>
</dbReference>
<feature type="transmembrane region" description="Helical" evidence="6">
    <location>
        <begin position="649"/>
        <end position="668"/>
    </location>
</feature>
<feature type="transmembrane region" description="Helical" evidence="6">
    <location>
        <begin position="433"/>
        <end position="453"/>
    </location>
</feature>
<keyword evidence="2" id="KW-0378">Hydrolase</keyword>
<feature type="compositionally biased region" description="Polar residues" evidence="5">
    <location>
        <begin position="400"/>
        <end position="410"/>
    </location>
</feature>
<name>A0ABP0HIG1_9DINO</name>
<feature type="region of interest" description="Disordered" evidence="5">
    <location>
        <begin position="397"/>
        <end position="427"/>
    </location>
</feature>
<dbReference type="InterPro" id="IPR050534">
    <property type="entry name" value="Coronavir_polyprotein_1ab"/>
</dbReference>
<evidence type="ECO:0000256" key="4">
    <source>
        <dbReference type="ARBA" id="ARBA00022840"/>
    </source>
</evidence>
<dbReference type="InterPro" id="IPR047187">
    <property type="entry name" value="SF1_C_Upf1"/>
</dbReference>
<gene>
    <name evidence="8" type="ORF">CCMP2556_LOCUS1875</name>
</gene>
<dbReference type="Gene3D" id="3.40.50.300">
    <property type="entry name" value="P-loop containing nucleotide triphosphate hydrolases"/>
    <property type="match status" value="2"/>
</dbReference>
<proteinExistence type="predicted"/>
<protein>
    <recommendedName>
        <fullName evidence="7">DNA2/NAM7 helicase-like C-terminal domain-containing protein</fullName>
    </recommendedName>
</protein>
<dbReference type="Proteomes" id="UP001642484">
    <property type="component" value="Unassembled WGS sequence"/>
</dbReference>
<sequence length="856" mass="94846">MGQALHVFSVHAGSASTLRLRPANLVLVGDHKQLPPTSMVQPQILEGTGHTRSLLERCVLASGRVHQLREQYRMHPRIAGLVSERFYAGRLLTPASVTQERQAQEHRPLLWMDVQGREEAPNKSYLNRAEVSACVRVATRLRERIGMEPSVALLTFYKGQLEELMKAVPNDLDVEVLTVDACQGSEFDFVILSTVRANRELRLGFVKDAQRICVATSRSRLQLFVVGHRQTLSGDGDWRKVAEACTTPKPDEVQPQGALPERFVSVFDALRRAKEQEAEQKALQAMEEQSKGSKGRGKSTQREQSAVSYYGAGPSSEGDRPVDPYFNARVTRRKDGSYQSSQITAIGGGYRSRQAVQDEGFRFRVFQELRRSSTGALQSEVGGCASFMRQRAPMEMTRVSGDSSAASNPSPLLHREEKPEEGEATPDQGGTTIWISFTASVCYALCYFWRYPIFMLPPEILKAKTLHVLGRDLSLQECISMAFVLGFGAAKLPAMRLQTSNFFFRYRLGILLMMLFLSMALAALAGLLPIPILQVLCIFGSSFVSSFLYGGIVTYLEGRRSTEILLASISASLVFAGTVSRACAAELLHWGVPPRLMPLLLGSVSFLLAAFLLVETARAPPPSRADVAARSARTAMPPSKQWEFVRENLLGVVATIGIWACMAGLRSFRDFYTQQIFAAALKDDSPSSKVYVLADVPGAILSFISLVMMSWVSNNQRALFLMLLTNVSGLFLMAACTYLFRHHELPGMAWILIYSAAFYAAYSVLNAPLNERIFAVTRAEGTCSFLIYASDFFGYVVTIGLLMYQSFGPLSGTDNEIILDLFVWMLYLLTGLMAILAIASIFYFSRSRYNRRPSAV</sequence>
<comment type="caution">
    <text evidence="8">The sequence shown here is derived from an EMBL/GenBank/DDBJ whole genome shotgun (WGS) entry which is preliminary data.</text>
</comment>
<dbReference type="Pfam" id="PF18943">
    <property type="entry name" value="DUF5690"/>
    <property type="match status" value="1"/>
</dbReference>
<evidence type="ECO:0000256" key="3">
    <source>
        <dbReference type="ARBA" id="ARBA00022806"/>
    </source>
</evidence>
<feature type="transmembrane region" description="Helical" evidence="6">
    <location>
        <begin position="506"/>
        <end position="526"/>
    </location>
</feature>
<keyword evidence="1" id="KW-0547">Nucleotide-binding</keyword>
<feature type="transmembrane region" description="Helical" evidence="6">
    <location>
        <begin position="688"/>
        <end position="712"/>
    </location>
</feature>
<evidence type="ECO:0000313" key="8">
    <source>
        <dbReference type="EMBL" id="CAK8990001.1"/>
    </source>
</evidence>
<keyword evidence="9" id="KW-1185">Reference proteome</keyword>
<dbReference type="CDD" id="cd18808">
    <property type="entry name" value="SF1_C_Upf1"/>
    <property type="match status" value="1"/>
</dbReference>
<accession>A0ABP0HIG1</accession>
<dbReference type="PANTHER" id="PTHR43788">
    <property type="entry name" value="DNA2/NAM7 HELICASE FAMILY MEMBER"/>
    <property type="match status" value="1"/>
</dbReference>
<feature type="transmembrane region" description="Helical" evidence="6">
    <location>
        <begin position="785"/>
        <end position="804"/>
    </location>
</feature>
<evidence type="ECO:0000259" key="7">
    <source>
        <dbReference type="Pfam" id="PF13087"/>
    </source>
</evidence>
<feature type="region of interest" description="Disordered" evidence="5">
    <location>
        <begin position="278"/>
        <end position="324"/>
    </location>
</feature>
<evidence type="ECO:0000256" key="6">
    <source>
        <dbReference type="SAM" id="Phobius"/>
    </source>
</evidence>
<keyword evidence="4" id="KW-0067">ATP-binding</keyword>
<organism evidence="8 9">
    <name type="scientific">Durusdinium trenchii</name>
    <dbReference type="NCBI Taxonomy" id="1381693"/>
    <lineage>
        <taxon>Eukaryota</taxon>
        <taxon>Sar</taxon>
        <taxon>Alveolata</taxon>
        <taxon>Dinophyceae</taxon>
        <taxon>Suessiales</taxon>
        <taxon>Symbiodiniaceae</taxon>
        <taxon>Durusdinium</taxon>
    </lineage>
</organism>
<evidence type="ECO:0000256" key="1">
    <source>
        <dbReference type="ARBA" id="ARBA00022741"/>
    </source>
</evidence>
<dbReference type="Pfam" id="PF13087">
    <property type="entry name" value="AAA_12"/>
    <property type="match status" value="1"/>
</dbReference>
<dbReference type="InterPro" id="IPR036259">
    <property type="entry name" value="MFS_trans_sf"/>
</dbReference>
<feature type="transmembrane region" description="Helical" evidence="6">
    <location>
        <begin position="596"/>
        <end position="614"/>
    </location>
</feature>
<dbReference type="PANTHER" id="PTHR43788:SF16">
    <property type="entry name" value="HELICASE WITH ZINC FINGER 2"/>
    <property type="match status" value="1"/>
</dbReference>
<reference evidence="8 9" key="1">
    <citation type="submission" date="2024-02" db="EMBL/GenBank/DDBJ databases">
        <authorList>
            <person name="Chen Y."/>
            <person name="Shah S."/>
            <person name="Dougan E. K."/>
            <person name="Thang M."/>
            <person name="Chan C."/>
        </authorList>
    </citation>
    <scope>NUCLEOTIDE SEQUENCE [LARGE SCALE GENOMIC DNA]</scope>
</reference>
<dbReference type="SUPFAM" id="SSF103473">
    <property type="entry name" value="MFS general substrate transporter"/>
    <property type="match status" value="1"/>
</dbReference>
<dbReference type="InterPro" id="IPR027417">
    <property type="entry name" value="P-loop_NTPase"/>
</dbReference>
<feature type="transmembrane region" description="Helical" evidence="6">
    <location>
        <begin position="719"/>
        <end position="741"/>
    </location>
</feature>
<keyword evidence="6" id="KW-0472">Membrane</keyword>
<keyword evidence="6" id="KW-0812">Transmembrane</keyword>
<evidence type="ECO:0000256" key="2">
    <source>
        <dbReference type="ARBA" id="ARBA00022801"/>
    </source>
</evidence>
<keyword evidence="3" id="KW-0347">Helicase</keyword>
<feature type="domain" description="DNA2/NAM7 helicase-like C-terminal" evidence="7">
    <location>
        <begin position="51"/>
        <end position="229"/>
    </location>
</feature>
<feature type="transmembrane region" description="Helical" evidence="6">
    <location>
        <begin position="824"/>
        <end position="844"/>
    </location>
</feature>